<feature type="transmembrane region" description="Helical" evidence="1">
    <location>
        <begin position="495"/>
        <end position="514"/>
    </location>
</feature>
<dbReference type="VEuPathDB" id="FungiDB:EMCG_06224"/>
<proteinExistence type="predicted"/>
<comment type="caution">
    <text evidence="3">The sequence shown here is derived from an EMBL/GenBank/DDBJ whole genome shotgun (WGS) entry which is preliminary data.</text>
</comment>
<name>A0A0G2J713_9EURO</name>
<dbReference type="PANTHER" id="PTHR21310:SF37">
    <property type="entry name" value="AMINOGLYCOSIDE PHOSPHOTRANSFERASE DOMAIN-CONTAINING PROTEIN"/>
    <property type="match status" value="1"/>
</dbReference>
<dbReference type="SUPFAM" id="SSF56112">
    <property type="entry name" value="Protein kinase-like (PK-like)"/>
    <property type="match status" value="1"/>
</dbReference>
<dbReference type="InterPro" id="IPR051678">
    <property type="entry name" value="AGP_Transferase"/>
</dbReference>
<dbReference type="EMBL" id="LCZI01000154">
    <property type="protein sequence ID" value="KKZ68114.1"/>
    <property type="molecule type" value="Genomic_DNA"/>
</dbReference>
<dbReference type="InterPro" id="IPR011009">
    <property type="entry name" value="Kinase-like_dom_sf"/>
</dbReference>
<dbReference type="Pfam" id="PF01636">
    <property type="entry name" value="APH"/>
    <property type="match status" value="1"/>
</dbReference>
<evidence type="ECO:0000256" key="1">
    <source>
        <dbReference type="SAM" id="Phobius"/>
    </source>
</evidence>
<keyword evidence="1" id="KW-0812">Transmembrane</keyword>
<dbReference type="InterPro" id="IPR002575">
    <property type="entry name" value="Aminoglycoside_PTrfase"/>
</dbReference>
<dbReference type="Proteomes" id="UP000034164">
    <property type="component" value="Unassembled WGS sequence"/>
</dbReference>
<keyword evidence="1" id="KW-1133">Transmembrane helix</keyword>
<dbReference type="PANTHER" id="PTHR21310">
    <property type="entry name" value="AMINOGLYCOSIDE PHOSPHOTRANSFERASE-RELATED-RELATED"/>
    <property type="match status" value="1"/>
</dbReference>
<sequence length="518" mass="60714">MDLITQHRIKKNTEDFISSIDPSAVCELATSFHPAKKRCRIFDEVKKGGFNVCFPVEFTEDSNDENTPGERWMVRIPIMPRLAFPEEKLRSEIATMKFVAEKTTIPTPCLHGYSLKHDNILGLPFILLDYVEGKSLFNVEVHKLPASDMRQLFGRLGEIYLQLFQHKFNRIGALTLDEKDENWIFDHNRPLSVLMNDQTLAGIEPCRLIKPNQTFYSTIDYAYTLHQSLLDDFYHGRDSIAHNEDARSYIYSLHKSRQFLMKWVKPEYNHGPFVLMHGDLRSANILVDNDLNIVSVLDWEWSHTIPVQMFVPPSWLDGLELVGTAKMPDRLIYETFVFNFEMETRQREKKYHPECRCLDQLPLGKIWRKTLRSPDLFIAHGLLQPLYFGNLYWSVLEYQHYGKDRIHYQKRMDDFFSLEIHKPELEAVQQKLQELELFEKECERLHIKRETHDSEAANNPPKKPNNYLPPVLHQRKISLQGLAQRLSFPNQLTSLIYWSFTGATFIAACSLVILPRRK</sequence>
<feature type="domain" description="Aminoglycoside phosphotransferase" evidence="2">
    <location>
        <begin position="71"/>
        <end position="302"/>
    </location>
</feature>
<organism evidence="3 4">
    <name type="scientific">[Emmonsia] crescens</name>
    <dbReference type="NCBI Taxonomy" id="73230"/>
    <lineage>
        <taxon>Eukaryota</taxon>
        <taxon>Fungi</taxon>
        <taxon>Dikarya</taxon>
        <taxon>Ascomycota</taxon>
        <taxon>Pezizomycotina</taxon>
        <taxon>Eurotiomycetes</taxon>
        <taxon>Eurotiomycetidae</taxon>
        <taxon>Onygenales</taxon>
        <taxon>Ajellomycetaceae</taxon>
        <taxon>Emergomyces</taxon>
    </lineage>
</organism>
<dbReference type="Gene3D" id="3.30.200.20">
    <property type="entry name" value="Phosphorylase Kinase, domain 1"/>
    <property type="match status" value="1"/>
</dbReference>
<dbReference type="AlphaFoldDB" id="A0A0G2J713"/>
<gene>
    <name evidence="3" type="ORF">EMCG_06224</name>
</gene>
<keyword evidence="1" id="KW-0472">Membrane</keyword>
<protein>
    <recommendedName>
        <fullName evidence="2">Aminoglycoside phosphotransferase domain-containing protein</fullName>
    </recommendedName>
</protein>
<evidence type="ECO:0000259" key="2">
    <source>
        <dbReference type="Pfam" id="PF01636"/>
    </source>
</evidence>
<dbReference type="OrthoDB" id="5412996at2759"/>
<evidence type="ECO:0000313" key="3">
    <source>
        <dbReference type="EMBL" id="KKZ68114.1"/>
    </source>
</evidence>
<reference evidence="4" key="1">
    <citation type="journal article" date="2015" name="PLoS Genet.">
        <title>The dynamic genome and transcriptome of the human fungal pathogen Blastomyces and close relative Emmonsia.</title>
        <authorList>
            <person name="Munoz J.F."/>
            <person name="Gauthier G.M."/>
            <person name="Desjardins C.A."/>
            <person name="Gallo J.E."/>
            <person name="Holder J."/>
            <person name="Sullivan T.D."/>
            <person name="Marty A.J."/>
            <person name="Carmen J.C."/>
            <person name="Chen Z."/>
            <person name="Ding L."/>
            <person name="Gujja S."/>
            <person name="Magrini V."/>
            <person name="Misas E."/>
            <person name="Mitreva M."/>
            <person name="Priest M."/>
            <person name="Saif S."/>
            <person name="Whiston E.A."/>
            <person name="Young S."/>
            <person name="Zeng Q."/>
            <person name="Goldman W.E."/>
            <person name="Mardis E.R."/>
            <person name="Taylor J.W."/>
            <person name="McEwen J.G."/>
            <person name="Clay O.K."/>
            <person name="Klein B.S."/>
            <person name="Cuomo C.A."/>
        </authorList>
    </citation>
    <scope>NUCLEOTIDE SEQUENCE [LARGE SCALE GENOMIC DNA]</scope>
    <source>
        <strain evidence="4">UAMH 3008</strain>
    </source>
</reference>
<accession>A0A0G2J713</accession>
<evidence type="ECO:0000313" key="4">
    <source>
        <dbReference type="Proteomes" id="UP000034164"/>
    </source>
</evidence>
<dbReference type="Gene3D" id="3.90.1200.10">
    <property type="match status" value="1"/>
</dbReference>